<keyword evidence="6" id="KW-0654">Proteoglycan</keyword>
<accession>A0ABM4IDA6</accession>
<keyword evidence="4" id="KW-0677">Repeat</keyword>
<feature type="domain" description="Laminin G" evidence="16">
    <location>
        <begin position="27"/>
        <end position="202"/>
    </location>
</feature>
<evidence type="ECO:0000256" key="13">
    <source>
        <dbReference type="SAM" id="MobiDB-lite"/>
    </source>
</evidence>
<evidence type="ECO:0000313" key="18">
    <source>
        <dbReference type="Proteomes" id="UP001652640"/>
    </source>
</evidence>
<feature type="transmembrane region" description="Helical" evidence="14">
    <location>
        <begin position="1408"/>
        <end position="1428"/>
    </location>
</feature>
<dbReference type="GeneID" id="110137794"/>
<dbReference type="Proteomes" id="UP001652640">
    <property type="component" value="Chromosome 6"/>
</dbReference>
<keyword evidence="18" id="KW-1185">Reference proteome</keyword>
<dbReference type="Pfam" id="PF01034">
    <property type="entry name" value="Syndecan"/>
    <property type="match status" value="1"/>
</dbReference>
<dbReference type="PANTHER" id="PTHR15036">
    <property type="entry name" value="PIKACHURIN-LIKE PROTEIN"/>
    <property type="match status" value="1"/>
</dbReference>
<dbReference type="PROSITE" id="PS50025">
    <property type="entry name" value="LAM_G_DOMAIN"/>
    <property type="match status" value="6"/>
</dbReference>
<feature type="domain" description="Laminin G" evidence="16">
    <location>
        <begin position="693"/>
        <end position="865"/>
    </location>
</feature>
<feature type="domain" description="Laminin G" evidence="16">
    <location>
        <begin position="1107"/>
        <end position="1307"/>
    </location>
</feature>
<comment type="caution">
    <text evidence="12">Lacks conserved residue(s) required for the propagation of feature annotation.</text>
</comment>
<feature type="domain" description="EGF-like" evidence="17">
    <location>
        <begin position="651"/>
        <end position="688"/>
    </location>
</feature>
<reference evidence="19" key="2">
    <citation type="submission" date="2025-08" db="UniProtKB">
        <authorList>
            <consortium name="RefSeq"/>
        </authorList>
    </citation>
    <scope>IDENTIFICATION</scope>
    <source>
        <tissue evidence="19">Tongue muscle</tissue>
    </source>
</reference>
<dbReference type="CDD" id="cd00054">
    <property type="entry name" value="EGF_CA"/>
    <property type="match status" value="2"/>
</dbReference>
<dbReference type="InterPro" id="IPR003585">
    <property type="entry name" value="Neurexin-like"/>
</dbReference>
<evidence type="ECO:0000256" key="15">
    <source>
        <dbReference type="SAM" id="SignalP"/>
    </source>
</evidence>
<dbReference type="CDD" id="cd00110">
    <property type="entry name" value="LamG"/>
    <property type="match status" value="6"/>
</dbReference>
<dbReference type="PROSITE" id="PS50026">
    <property type="entry name" value="EGF_3"/>
    <property type="match status" value="3"/>
</dbReference>
<feature type="region of interest" description="Disordered" evidence="13">
    <location>
        <begin position="1449"/>
        <end position="1481"/>
    </location>
</feature>
<evidence type="ECO:0000256" key="11">
    <source>
        <dbReference type="ARBA" id="ARBA00035005"/>
    </source>
</evidence>
<protein>
    <submittedName>
        <fullName evidence="19">Neurexin 3 isoform X16</fullName>
    </submittedName>
</protein>
<feature type="domain" description="Laminin G" evidence="16">
    <location>
        <begin position="455"/>
        <end position="647"/>
    </location>
</feature>
<organism evidence="18 19">
    <name type="scientific">Odocoileus virginianus</name>
    <name type="common">White-tailed deer</name>
    <dbReference type="NCBI Taxonomy" id="9874"/>
    <lineage>
        <taxon>Eukaryota</taxon>
        <taxon>Metazoa</taxon>
        <taxon>Chordata</taxon>
        <taxon>Craniata</taxon>
        <taxon>Vertebrata</taxon>
        <taxon>Euteleostomi</taxon>
        <taxon>Mammalia</taxon>
        <taxon>Eutheria</taxon>
        <taxon>Laurasiatheria</taxon>
        <taxon>Artiodactyla</taxon>
        <taxon>Ruminantia</taxon>
        <taxon>Pecora</taxon>
        <taxon>Cervidae</taxon>
        <taxon>Odocoileinae</taxon>
        <taxon>Odocoileus</taxon>
    </lineage>
</organism>
<dbReference type="InterPro" id="IPR050372">
    <property type="entry name" value="Neurexin-related_CASP"/>
</dbReference>
<feature type="domain" description="EGF-like" evidence="17">
    <location>
        <begin position="1066"/>
        <end position="1103"/>
    </location>
</feature>
<evidence type="ECO:0000256" key="6">
    <source>
        <dbReference type="ARBA" id="ARBA00022974"/>
    </source>
</evidence>
<evidence type="ECO:0000256" key="12">
    <source>
        <dbReference type="PROSITE-ProRule" id="PRU00076"/>
    </source>
</evidence>
<evidence type="ECO:0000256" key="2">
    <source>
        <dbReference type="ARBA" id="ARBA00022692"/>
    </source>
</evidence>
<dbReference type="InterPro" id="IPR001791">
    <property type="entry name" value="Laminin_G"/>
</dbReference>
<dbReference type="InterPro" id="IPR027789">
    <property type="entry name" value="Syndecan/Neurexin_dom"/>
</dbReference>
<keyword evidence="3 15" id="KW-0732">Signal</keyword>
<keyword evidence="12" id="KW-0245">EGF-like domain</keyword>
<dbReference type="RefSeq" id="XP_070325804.1">
    <property type="nucleotide sequence ID" value="XM_070469703.1"/>
</dbReference>
<comment type="similarity">
    <text evidence="1">Belongs to the neurexin family.</text>
</comment>
<dbReference type="Pfam" id="PF02210">
    <property type="entry name" value="Laminin_G_2"/>
    <property type="match status" value="6"/>
</dbReference>
<evidence type="ECO:0000259" key="17">
    <source>
        <dbReference type="PROSITE" id="PS50026"/>
    </source>
</evidence>
<dbReference type="PROSITE" id="PS00010">
    <property type="entry name" value="ASX_HYDROXYL"/>
    <property type="match status" value="1"/>
</dbReference>
<dbReference type="InterPro" id="IPR013320">
    <property type="entry name" value="ConA-like_dom_sf"/>
</dbReference>
<comment type="subcellular location">
    <subcellularLocation>
        <location evidence="11">Presynaptic cell membrane</location>
        <topology evidence="11">Single-pass type I membrane protein</topology>
    </subcellularLocation>
</comment>
<gene>
    <name evidence="19" type="primary">NRXN3</name>
</gene>
<keyword evidence="8 14" id="KW-0472">Membrane</keyword>
<dbReference type="SMART" id="SM00282">
    <property type="entry name" value="LamG"/>
    <property type="match status" value="6"/>
</dbReference>
<feature type="domain" description="Laminin G" evidence="16">
    <location>
        <begin position="879"/>
        <end position="1054"/>
    </location>
</feature>
<dbReference type="SMART" id="SM00294">
    <property type="entry name" value="4.1m"/>
    <property type="match status" value="1"/>
</dbReference>
<feature type="domain" description="Laminin G" evidence="16">
    <location>
        <begin position="258"/>
        <end position="448"/>
    </location>
</feature>
<sequence length="1481" mass="163094">MSFTMHSVFFTLKVSLLLGSLLGLCLGLEFMGLPNQWARYLRWDASTRSDLSFQLKTNVSAGLLLYLDDGGVCDFLCLSLVDGRVQLRLSMDCAETAVLSGARVDDSSWHFVMVSRDRLRTVLVLDGEGRAAELQPRRPYMDVVSDLFLGGVPADIRPSALTLDGVQAVPGFKGLISDLKYGSSEPRLLGSQGVQLDAEGPCGERPCENGGICFLLDGHPTCDCSTTGYGGKLCSEDVSQGPGLSHLMMSEQAREENVATFRGSEYLCYDLSQNPIQSSSDEITLSFKTWQRNGLILHTGKSADYVNLALKDGAVSLVINLGSGAFEAIVEPVNGKFNDNAWHDVKVTRNLRQHSGIGHAMVTISVDGILTTTGYTQEDYTMLGSDDFFYVGGSPSTADLPGSPVSNNFMGCLKEVVYKNNDIRLELSRLARIGDTKMKIYGEVVFKCENVATLDPINFETPEAYISLPKWNTKRMGSISFDFRTTEPNGLILFTHGKPQERKDARSQKNTKVDFFAVELLDGSLYLLLDMGSGTIKVKATQKKANDGEWYHVDIQRDGRSGTISVNSRRTPFTASGESEILDLEGDMYLGGLPENRAGLILPTELWTAMLNYGYVGCIRDLFIDGRSKNIRQLAEMQNAAGVKSSCSRMSAKQCDSYPCKNNAVCKDGWNRFICDCTGTGYWGRTCEREASILSYDGSMYMKIIMPVVMHTEAEDVSFRFMSQRAYGLLMATTSRDSADTLRLELDGGRVKLMVNLDCIRINCNSSKGPETLYAGQKLNDNEWHTVRVVRRGKSLKLTVDDDVAEGTMVGDHTRLEFHNIETGIMTEKRYISVVPSSFIGHLQSLMFNGLLYIDLCKNGDIDYCELKARFGLRNIIADPVTFKTKSSYLSLATLQAYTSMHLFFQFKTTSADGFILFNSGDGNDFIAVELVKGYIHYVFDLGNGPNVIKGNSDRPLNDNQWHNVVITRDNSNTHSLKVDTKVVTQVINGAKNLDLKGDLYMAGLAQGMYSNLPKLVASRDGFQGCLASVDLNGRLPDLINDALHRSGQIERGCEVALTKADLQGPSTTCQEDSCANQGVCMQQWEGFTCDCSMTSYSGNQCNDPGATYIFGKSGGLILYTWPANDRPSTRSDRLAVGFSTTVKDGILVRIDSAPGLGDFLQLHIEQGKIGVVFNIGTVDISIKEERTPVNDGKYHVVRFTRNGGNATLQVDNWPVNEHYPTGNTDNERFQMVKQKIPFKYNRPVEEWLQEKGRQLTIFNTQAQIAIGGKDKGRLFQGQLSGLYYDGLKVLNMAAENNPNIKINGSVRLVGEVPSILGTTQTTSMPPEMSTTVMETTTTMATTTTRKNRSTASIQPTSDDLVSSAECSSDDEDFVECEPSTANPTEPGVRRVPGASEVIRESSSTTGMVVGIVAAAALCILILLYAMYKYRNRDEGSYQVDETRNYISNSAQSNGTLLKEKPPSSKGGHKKQKNKDKEYYV</sequence>
<keyword evidence="6" id="KW-0325">Glycoprotein</keyword>
<feature type="compositionally biased region" description="Polar residues" evidence="13">
    <location>
        <begin position="1350"/>
        <end position="1362"/>
    </location>
</feature>
<dbReference type="InterPro" id="IPR000152">
    <property type="entry name" value="EGF-type_Asp/Asn_hydroxyl_site"/>
</dbReference>
<dbReference type="InterPro" id="IPR000742">
    <property type="entry name" value="EGF"/>
</dbReference>
<evidence type="ECO:0000256" key="7">
    <source>
        <dbReference type="ARBA" id="ARBA00022989"/>
    </source>
</evidence>
<evidence type="ECO:0000256" key="10">
    <source>
        <dbReference type="ARBA" id="ARBA00023207"/>
    </source>
</evidence>
<evidence type="ECO:0000256" key="8">
    <source>
        <dbReference type="ARBA" id="ARBA00023136"/>
    </source>
</evidence>
<feature type="signal peptide" evidence="15">
    <location>
        <begin position="1"/>
        <end position="27"/>
    </location>
</feature>
<evidence type="ECO:0000259" key="16">
    <source>
        <dbReference type="PROSITE" id="PS50025"/>
    </source>
</evidence>
<evidence type="ECO:0000313" key="19">
    <source>
        <dbReference type="RefSeq" id="XP_070325804.1"/>
    </source>
</evidence>
<dbReference type="Gene3D" id="2.10.25.10">
    <property type="entry name" value="Laminin"/>
    <property type="match status" value="3"/>
</dbReference>
<evidence type="ECO:0000256" key="4">
    <source>
        <dbReference type="ARBA" id="ARBA00022737"/>
    </source>
</evidence>
<feature type="region of interest" description="Disordered" evidence="13">
    <location>
        <begin position="1341"/>
        <end position="1362"/>
    </location>
</feature>
<feature type="domain" description="EGF-like" evidence="17">
    <location>
        <begin position="198"/>
        <end position="235"/>
    </location>
</feature>
<keyword evidence="9" id="KW-1015">Disulfide bond</keyword>
<evidence type="ECO:0000256" key="14">
    <source>
        <dbReference type="SAM" id="Phobius"/>
    </source>
</evidence>
<name>A0ABM4IDA6_ODOVR</name>
<keyword evidence="5" id="KW-0130">Cell adhesion</keyword>
<evidence type="ECO:0000256" key="1">
    <source>
        <dbReference type="ARBA" id="ARBA00010241"/>
    </source>
</evidence>
<proteinExistence type="inferred from homology"/>
<dbReference type="SMART" id="SM00181">
    <property type="entry name" value="EGF"/>
    <property type="match status" value="3"/>
</dbReference>
<reference evidence="18" key="1">
    <citation type="journal article" date="2022" name="J. Hered.">
        <title>A De Novo Chromosome-Level Genome Assembly of the White-Tailed Deer, Odocoileus Virginianus.</title>
        <authorList>
            <person name="London E.W."/>
            <person name="Roca A.L."/>
            <person name="Novakofski J.E."/>
            <person name="Mateus-Pinilla N.E."/>
        </authorList>
    </citation>
    <scope>NUCLEOTIDE SEQUENCE [LARGE SCALE GENOMIC DNA]</scope>
</reference>
<feature type="chain" id="PRO_5045900428" evidence="15">
    <location>
        <begin position="28"/>
        <end position="1481"/>
    </location>
</feature>
<dbReference type="PANTHER" id="PTHR15036:SF57">
    <property type="entry name" value="NEUREXIN-3"/>
    <property type="match status" value="1"/>
</dbReference>
<evidence type="ECO:0000256" key="3">
    <source>
        <dbReference type="ARBA" id="ARBA00022729"/>
    </source>
</evidence>
<evidence type="ECO:0000256" key="5">
    <source>
        <dbReference type="ARBA" id="ARBA00022889"/>
    </source>
</evidence>
<keyword evidence="7 14" id="KW-1133">Transmembrane helix</keyword>
<keyword evidence="2 14" id="KW-0812">Transmembrane</keyword>
<evidence type="ECO:0000256" key="9">
    <source>
        <dbReference type="ARBA" id="ARBA00023157"/>
    </source>
</evidence>
<keyword evidence="10" id="KW-0357">Heparan sulfate</keyword>
<dbReference type="SUPFAM" id="SSF49899">
    <property type="entry name" value="Concanavalin A-like lectins/glucanases"/>
    <property type="match status" value="6"/>
</dbReference>
<dbReference type="Gene3D" id="2.60.120.200">
    <property type="match status" value="6"/>
</dbReference>